<dbReference type="GO" id="GO:0006313">
    <property type="term" value="P:DNA transposition"/>
    <property type="evidence" value="ECO:0007669"/>
    <property type="project" value="InterPro"/>
</dbReference>
<comment type="caution">
    <text evidence="2">The sequence shown here is derived from an EMBL/GenBank/DDBJ whole genome shotgun (WGS) entry which is preliminary data.</text>
</comment>
<name>A0A3M9NAH6_9BACT</name>
<feature type="domain" description="Transposase IS200-like" evidence="1">
    <location>
        <begin position="46"/>
        <end position="183"/>
    </location>
</feature>
<dbReference type="InterPro" id="IPR036515">
    <property type="entry name" value="Transposase_17_sf"/>
</dbReference>
<proteinExistence type="predicted"/>
<dbReference type="Gene3D" id="3.30.70.1290">
    <property type="entry name" value="Transposase IS200-like"/>
    <property type="match status" value="1"/>
</dbReference>
<evidence type="ECO:0000313" key="2">
    <source>
        <dbReference type="EMBL" id="RNI34810.1"/>
    </source>
</evidence>
<dbReference type="OrthoDB" id="9788881at2"/>
<evidence type="ECO:0000259" key="1">
    <source>
        <dbReference type="SMART" id="SM01321"/>
    </source>
</evidence>
<keyword evidence="3" id="KW-1185">Reference proteome</keyword>
<evidence type="ECO:0000313" key="3">
    <source>
        <dbReference type="Proteomes" id="UP000267223"/>
    </source>
</evidence>
<dbReference type="SMART" id="SM01321">
    <property type="entry name" value="Y1_Tnp"/>
    <property type="match status" value="1"/>
</dbReference>
<organism evidence="2 3">
    <name type="scientific">Hanamia caeni</name>
    <dbReference type="NCBI Taxonomy" id="2294116"/>
    <lineage>
        <taxon>Bacteria</taxon>
        <taxon>Pseudomonadati</taxon>
        <taxon>Bacteroidota</taxon>
        <taxon>Chitinophagia</taxon>
        <taxon>Chitinophagales</taxon>
        <taxon>Chitinophagaceae</taxon>
        <taxon>Hanamia</taxon>
    </lineage>
</organism>
<accession>A0A3M9NAH6</accession>
<dbReference type="GO" id="GO:0003677">
    <property type="term" value="F:DNA binding"/>
    <property type="evidence" value="ECO:0007669"/>
    <property type="project" value="InterPro"/>
</dbReference>
<sequence>MDLSQSSCRVVEAVSVSILVSAESPDRGLGVNKPIYMSVKKEIAELFGTYFITITCHNWLHLFDITKSYETVYNWFDYLKKNHHFINGYVIMPNHLHALISFSNSGKKINRIVGNGKRFMAYDLVEKLNNTNNEIMMQQLSDAVNISDKKRGKLHEVFEPSFDSKECFTEKFIIQKLDYIHFNPCVGKWNLSDCPENYIHSSAKYYNTGIQGIYIIDDIMKMLDIDLSKKILE</sequence>
<dbReference type="GO" id="GO:0004803">
    <property type="term" value="F:transposase activity"/>
    <property type="evidence" value="ECO:0007669"/>
    <property type="project" value="InterPro"/>
</dbReference>
<dbReference type="Proteomes" id="UP000267223">
    <property type="component" value="Unassembled WGS sequence"/>
</dbReference>
<protein>
    <recommendedName>
        <fullName evidence="1">Transposase IS200-like domain-containing protein</fullName>
    </recommendedName>
</protein>
<dbReference type="AlphaFoldDB" id="A0A3M9NAH6"/>
<dbReference type="InterPro" id="IPR002686">
    <property type="entry name" value="Transposase_17"/>
</dbReference>
<reference evidence="2 3" key="1">
    <citation type="submission" date="2018-11" db="EMBL/GenBank/DDBJ databases">
        <title>Draft genome sequence of Ferruginibacter sp. BO-59.</title>
        <authorList>
            <person name="Im W.T."/>
        </authorList>
    </citation>
    <scope>NUCLEOTIDE SEQUENCE [LARGE SCALE GENOMIC DNA]</scope>
    <source>
        <strain evidence="2 3">BO-59</strain>
    </source>
</reference>
<dbReference type="SUPFAM" id="SSF143422">
    <property type="entry name" value="Transposase IS200-like"/>
    <property type="match status" value="1"/>
</dbReference>
<dbReference type="EMBL" id="RJJR01000012">
    <property type="protein sequence ID" value="RNI34810.1"/>
    <property type="molecule type" value="Genomic_DNA"/>
</dbReference>
<dbReference type="RefSeq" id="WP_123121366.1">
    <property type="nucleotide sequence ID" value="NZ_RJJR01000012.1"/>
</dbReference>
<gene>
    <name evidence="2" type="ORF">EFY79_14065</name>
</gene>